<keyword evidence="1" id="KW-0808">Transferase</keyword>
<dbReference type="GO" id="GO:0052923">
    <property type="term" value="F:all-trans-nonaprenyl-diphosphate synthase (geranyl-diphosphate specific) activity"/>
    <property type="evidence" value="ECO:0007669"/>
    <property type="project" value="UniProtKB-EC"/>
</dbReference>
<reference evidence="1" key="1">
    <citation type="submission" date="2014-07" db="EMBL/GenBank/DDBJ databases">
        <title>Identification of a novel salt tolerance gene in wild soybean by whole-genome sequencing.</title>
        <authorList>
            <person name="Lam H.-M."/>
            <person name="Qi X."/>
            <person name="Li M.-W."/>
            <person name="Liu X."/>
            <person name="Xie M."/>
            <person name="Ni M."/>
            <person name="Xu X."/>
        </authorList>
    </citation>
    <scope>NUCLEOTIDE SEQUENCE [LARGE SCALE GENOMIC DNA]</scope>
    <source>
        <tissue evidence="1">Root</tissue>
    </source>
</reference>
<evidence type="ECO:0000313" key="1">
    <source>
        <dbReference type="EMBL" id="KHN32253.1"/>
    </source>
</evidence>
<feature type="non-terminal residue" evidence="1">
    <location>
        <position position="171"/>
    </location>
</feature>
<sequence length="171" mass="19474">DMNVKLESSTEEDKVDCTMYRQIVGCLRFVCHTRPDISYSVGVVSRFMSDPRKSHLDVIALSTCEAEYISACNAACQANWITYLLEELNVKMSGNVELLVDNKSAIDLAKNPVSHGRSKHIETKFHFLRDQVNKGKIDLKHCKTDLQVADIMTKALKIDRFKMLRKMMCVV</sequence>
<dbReference type="AlphaFoldDB" id="A0A0B2RK07"/>
<dbReference type="PANTHER" id="PTHR11439">
    <property type="entry name" value="GAG-POL-RELATED RETROTRANSPOSON"/>
    <property type="match status" value="1"/>
</dbReference>
<dbReference type="CDD" id="cd09272">
    <property type="entry name" value="RNase_HI_RT_Ty1"/>
    <property type="match status" value="1"/>
</dbReference>
<dbReference type="EMBL" id="KN650266">
    <property type="protein sequence ID" value="KHN32253.1"/>
    <property type="molecule type" value="Genomic_DNA"/>
</dbReference>
<proteinExistence type="predicted"/>
<dbReference type="EC" id="2.5.1.84" evidence="1"/>
<accession>A0A0B2RK07</accession>
<name>A0A0B2RK07_GLYSO</name>
<feature type="non-terminal residue" evidence="1">
    <location>
        <position position="1"/>
    </location>
</feature>
<gene>
    <name evidence="1" type="ORF">glysoja_039279</name>
</gene>
<protein>
    <submittedName>
        <fullName evidence="1">Copia protein</fullName>
        <ecNumber evidence="1">2.5.1.84</ecNumber>
    </submittedName>
</protein>
<organism evidence="1">
    <name type="scientific">Glycine soja</name>
    <name type="common">Wild soybean</name>
    <dbReference type="NCBI Taxonomy" id="3848"/>
    <lineage>
        <taxon>Eukaryota</taxon>
        <taxon>Viridiplantae</taxon>
        <taxon>Streptophyta</taxon>
        <taxon>Embryophyta</taxon>
        <taxon>Tracheophyta</taxon>
        <taxon>Spermatophyta</taxon>
        <taxon>Magnoliopsida</taxon>
        <taxon>eudicotyledons</taxon>
        <taxon>Gunneridae</taxon>
        <taxon>Pentapetalae</taxon>
        <taxon>rosids</taxon>
        <taxon>fabids</taxon>
        <taxon>Fabales</taxon>
        <taxon>Fabaceae</taxon>
        <taxon>Papilionoideae</taxon>
        <taxon>50 kb inversion clade</taxon>
        <taxon>NPAAA clade</taxon>
        <taxon>indigoferoid/millettioid clade</taxon>
        <taxon>Phaseoleae</taxon>
        <taxon>Glycine</taxon>
        <taxon>Glycine subgen. Soja</taxon>
    </lineage>
</organism>
<dbReference type="Proteomes" id="UP000053555">
    <property type="component" value="Unassembled WGS sequence"/>
</dbReference>
<dbReference type="PANTHER" id="PTHR11439:SF515">
    <property type="entry name" value="GAG-POL POLYPROTEIN"/>
    <property type="match status" value="1"/>
</dbReference>